<dbReference type="Gene3D" id="1.10.30.50">
    <property type="match status" value="1"/>
</dbReference>
<dbReference type="Proteomes" id="UP000030300">
    <property type="component" value="Chromosome"/>
</dbReference>
<sequence length="477" mass="51365">MTTTATVTALFPEHTPADLLHTIRSGVRSRETLVVAEWDAIVAWAERHVLATPEGAATLTEGVIDTGVPIAGDGAPLVSDYHPMELVSALGRSAHGGRAFVGRVVECAWRLPHVYAAVAAGRLAPWRAERIADLTRPLCAPAAAFVDRQLYDVTAVGWAQLGRLVDEAVRRFDPAAAEARRIAAASRRRLDVDEPDTDGLVQLSGTLDAADGHDLDLAVRRRAVQLGRLGNEQPLEVRRSIAVGEIARQDLLLDLDGAPGRKVVLNVHLTDDPANPVARWDDGACPVSPDQVREWLQVAGSSVVVRPVVDLAEHVPVTSYEVPDRLRTRVALRDPTCRFPHCTTRAGRCDLDHAVPHGDGGPTCPCNLVPLCRRHHRAKTFSAWRYVTLGPGSYLWRSPRRLLFLVDHRGTHPLDVDRTELTPLWRCSGVAVATTTAATPSPAPTHSGARAPVPAAVRTPAATSGPTTAPTFRAPVA</sequence>
<dbReference type="STRING" id="2045.KR76_19730"/>
<gene>
    <name evidence="1" type="ORF">KR76_19730</name>
</gene>
<keyword evidence="2" id="KW-1185">Reference proteome</keyword>
<name>A0A0A1DM51_NOCSI</name>
<dbReference type="AlphaFoldDB" id="A0A0A1DM51"/>
<organism evidence="1 2">
    <name type="scientific">Nocardioides simplex</name>
    <name type="common">Arthrobacter simplex</name>
    <dbReference type="NCBI Taxonomy" id="2045"/>
    <lineage>
        <taxon>Bacteria</taxon>
        <taxon>Bacillati</taxon>
        <taxon>Actinomycetota</taxon>
        <taxon>Actinomycetes</taxon>
        <taxon>Propionibacteriales</taxon>
        <taxon>Nocardioidaceae</taxon>
        <taxon>Pimelobacter</taxon>
    </lineage>
</organism>
<dbReference type="SMART" id="SM00507">
    <property type="entry name" value="HNHc"/>
    <property type="match status" value="1"/>
</dbReference>
<dbReference type="Pfam" id="PF02720">
    <property type="entry name" value="DUF222"/>
    <property type="match status" value="1"/>
</dbReference>
<dbReference type="eggNOG" id="COG1403">
    <property type="taxonomic scope" value="Bacteria"/>
</dbReference>
<dbReference type="InterPro" id="IPR003615">
    <property type="entry name" value="HNH_nuc"/>
</dbReference>
<dbReference type="KEGG" id="psim:KR76_19730"/>
<accession>A0A0A1DM51</accession>
<protein>
    <submittedName>
        <fullName evidence="1">Uncharacterized protein</fullName>
    </submittedName>
</protein>
<dbReference type="InterPro" id="IPR003870">
    <property type="entry name" value="DUF222"/>
</dbReference>
<proteinExistence type="predicted"/>
<dbReference type="EMBL" id="CP009896">
    <property type="protein sequence ID" value="AIY18434.1"/>
    <property type="molecule type" value="Genomic_DNA"/>
</dbReference>
<dbReference type="CDD" id="cd00085">
    <property type="entry name" value="HNHc"/>
    <property type="match status" value="1"/>
</dbReference>
<evidence type="ECO:0000313" key="2">
    <source>
        <dbReference type="Proteomes" id="UP000030300"/>
    </source>
</evidence>
<reference evidence="1 2" key="1">
    <citation type="journal article" date="2015" name="Genome Announc.">
        <title>Complete Genome Sequence of Steroid-Transforming Nocardioides simplex VKM Ac-2033D.</title>
        <authorList>
            <person name="Shtratnikova V.Y."/>
            <person name="Schelkunov M.I."/>
            <person name="Pekov Y.A."/>
            <person name="Fokina V.V."/>
            <person name="Logacheva M.D."/>
            <person name="Sokolov S.L."/>
            <person name="Bragin E.Y."/>
            <person name="Ashapkin V.V."/>
            <person name="Donova M.V."/>
        </authorList>
    </citation>
    <scope>NUCLEOTIDE SEQUENCE [LARGE SCALE GENOMIC DNA]</scope>
    <source>
        <strain evidence="1 2">VKM Ac-2033D</strain>
    </source>
</reference>
<evidence type="ECO:0000313" key="1">
    <source>
        <dbReference type="EMBL" id="AIY18434.1"/>
    </source>
</evidence>
<dbReference type="HOGENOM" id="CLU_021786_4_3_11"/>